<dbReference type="eggNOG" id="ENOG5031PJ5">
    <property type="taxonomic scope" value="Bacteria"/>
</dbReference>
<feature type="chain" id="PRO_5001958331" description="Lipoprotein" evidence="1">
    <location>
        <begin position="21"/>
        <end position="178"/>
    </location>
</feature>
<name>A0A099LV20_9VIBR</name>
<evidence type="ECO:0000313" key="2">
    <source>
        <dbReference type="EMBL" id="KGK11514.1"/>
    </source>
</evidence>
<dbReference type="AlphaFoldDB" id="A0A099LV20"/>
<proteinExistence type="predicted"/>
<reference evidence="2 3" key="1">
    <citation type="submission" date="2014-04" db="EMBL/GenBank/DDBJ databases">
        <title>Genome sequencing of Vibrio navarrensis strains.</title>
        <authorList>
            <person name="Gladney L.M."/>
            <person name="Katz L.S."/>
            <person name="Marino-Ramirez L."/>
            <person name="Jordan I.K."/>
        </authorList>
    </citation>
    <scope>NUCLEOTIDE SEQUENCE [LARGE SCALE GENOMIC DNA]</scope>
    <source>
        <strain evidence="2 3">ATCC 51183</strain>
    </source>
</reference>
<evidence type="ECO:0000313" key="3">
    <source>
        <dbReference type="Proteomes" id="UP000029994"/>
    </source>
</evidence>
<feature type="signal peptide" evidence="1">
    <location>
        <begin position="1"/>
        <end position="20"/>
    </location>
</feature>
<gene>
    <name evidence="2" type="ORF">EA26_09405</name>
</gene>
<dbReference type="EMBL" id="JMCG01000001">
    <property type="protein sequence ID" value="KGK11514.1"/>
    <property type="molecule type" value="Genomic_DNA"/>
</dbReference>
<keyword evidence="3" id="KW-1185">Reference proteome</keyword>
<organism evidence="2 3">
    <name type="scientific">Vibrio navarrensis</name>
    <dbReference type="NCBI Taxonomy" id="29495"/>
    <lineage>
        <taxon>Bacteria</taxon>
        <taxon>Pseudomonadati</taxon>
        <taxon>Pseudomonadota</taxon>
        <taxon>Gammaproteobacteria</taxon>
        <taxon>Vibrionales</taxon>
        <taxon>Vibrionaceae</taxon>
        <taxon>Vibrio</taxon>
    </lineage>
</organism>
<accession>A0A099LV20</accession>
<dbReference type="Proteomes" id="UP000029994">
    <property type="component" value="Unassembled WGS sequence"/>
</dbReference>
<evidence type="ECO:0000256" key="1">
    <source>
        <dbReference type="SAM" id="SignalP"/>
    </source>
</evidence>
<sequence length="178" mass="19524">MAIYCSAIVSWMLLLFAVLAGCNDSSVANSNGEREANQNTGEEKKITFEAFQASVLDSLASGDSYHDCGVSELDQDVTDVYQCIEASFNSSTPYYGFDRHTGVDTKLASASVMDATGIVTNWYYDEHCLPVGGSSSLKCESFVKSAVCDNPALRTIDEIKTREANHQFEDRFFSCSNR</sequence>
<protein>
    <recommendedName>
        <fullName evidence="4">Lipoprotein</fullName>
    </recommendedName>
</protein>
<comment type="caution">
    <text evidence="2">The sequence shown here is derived from an EMBL/GenBank/DDBJ whole genome shotgun (WGS) entry which is preliminary data.</text>
</comment>
<keyword evidence="1" id="KW-0732">Signal</keyword>
<evidence type="ECO:0008006" key="4">
    <source>
        <dbReference type="Google" id="ProtNLM"/>
    </source>
</evidence>